<sequence length="191" mass="20892">MIKEKKMKKITLVLGLAAVFCSTGLFAHNIQLNSPLAPVSVEEDGELSVKGDDVSYKAWSSVQLVGKVRIVNHFAGRRDVKDRNETLINAIKAAQFDRSKYQTTTIINADDATFGTGSFVKSGAEKGKKKNPHSQVVLDQRGAVKNAWQLKEKENLVIVLDKSGKVKFVHEGALSGAQVQEVISLITELTK</sequence>
<feature type="signal peptide" evidence="1">
    <location>
        <begin position="1"/>
        <end position="27"/>
    </location>
</feature>
<evidence type="ECO:0000256" key="1">
    <source>
        <dbReference type="SAM" id="SignalP"/>
    </source>
</evidence>
<comment type="caution">
    <text evidence="2">The sequence shown here is derived from an EMBL/GenBank/DDBJ whole genome shotgun (WGS) entry which is preliminary data.</text>
</comment>
<dbReference type="EMBL" id="ACZR01000018">
    <property type="protein sequence ID" value="EEX49742.1"/>
    <property type="molecule type" value="Genomic_DNA"/>
</dbReference>
<name>C9PS15_9PAST</name>
<dbReference type="AlphaFoldDB" id="C9PS15"/>
<dbReference type="Proteomes" id="UP000005519">
    <property type="component" value="Unassembled WGS sequence"/>
</dbReference>
<gene>
    <name evidence="2" type="ORF">HMPREF0621_1789</name>
</gene>
<dbReference type="InterPro" id="IPR006513">
    <property type="entry name" value="YtfJ_HI0045"/>
</dbReference>
<accession>C9PS15</accession>
<dbReference type="HOGENOM" id="CLU_091011_0_0_6"/>
<evidence type="ECO:0000313" key="3">
    <source>
        <dbReference type="Proteomes" id="UP000005519"/>
    </source>
</evidence>
<evidence type="ECO:0008006" key="4">
    <source>
        <dbReference type="Google" id="ProtNLM"/>
    </source>
</evidence>
<dbReference type="STRING" id="667128.HMPREF0621_1789"/>
<protein>
    <recommendedName>
        <fullName evidence="4">TIGR01626 family protein</fullName>
    </recommendedName>
</protein>
<keyword evidence="3" id="KW-1185">Reference proteome</keyword>
<organism evidence="2 3">
    <name type="scientific">Pasteurella dagmatis ATCC 43325</name>
    <dbReference type="NCBI Taxonomy" id="667128"/>
    <lineage>
        <taxon>Bacteria</taxon>
        <taxon>Pseudomonadati</taxon>
        <taxon>Pseudomonadota</taxon>
        <taxon>Gammaproteobacteria</taxon>
        <taxon>Pasteurellales</taxon>
        <taxon>Pasteurellaceae</taxon>
        <taxon>Pasteurella</taxon>
    </lineage>
</organism>
<dbReference type="NCBIfam" id="TIGR01626">
    <property type="entry name" value="ytfJ_HI0045"/>
    <property type="match status" value="1"/>
</dbReference>
<reference evidence="2 3" key="1">
    <citation type="submission" date="2009-10" db="EMBL/GenBank/DDBJ databases">
        <authorList>
            <person name="Muzny D."/>
            <person name="Qin X."/>
            <person name="Deng J."/>
            <person name="Jiang H."/>
            <person name="Liu Y."/>
            <person name="Qu J."/>
            <person name="Song X.-Z."/>
            <person name="Zhang L."/>
            <person name="Thornton R."/>
            <person name="Coyle M."/>
            <person name="Francisco L."/>
            <person name="Jackson L."/>
            <person name="Javaid M."/>
            <person name="Korchina V."/>
            <person name="Kovar C."/>
            <person name="Mata R."/>
            <person name="Mathew T."/>
            <person name="Ngo R."/>
            <person name="Nguyen L."/>
            <person name="Nguyen N."/>
            <person name="Okwuonu G."/>
            <person name="Ongeri F."/>
            <person name="Pham C."/>
            <person name="Simmons D."/>
            <person name="Wilczek-Boney K."/>
            <person name="Hale W."/>
            <person name="Jakkamsetti A."/>
            <person name="Pham P."/>
            <person name="Ruth R."/>
            <person name="San Lucas F."/>
            <person name="Warren J."/>
            <person name="Zhang J."/>
            <person name="Zhao Z."/>
            <person name="Zhou C."/>
            <person name="Zhu D."/>
            <person name="Lee S."/>
            <person name="Bess C."/>
            <person name="Blankenburg K."/>
            <person name="Forbes L."/>
            <person name="Fu Q."/>
            <person name="Gubbala S."/>
            <person name="Hirani K."/>
            <person name="Jayaseelan J.C."/>
            <person name="Lara F."/>
            <person name="Munidasa M."/>
            <person name="Palculict T."/>
            <person name="Patil S."/>
            <person name="Pu L.-L."/>
            <person name="Saada N."/>
            <person name="Tang L."/>
            <person name="Weissenberger G."/>
            <person name="Zhu Y."/>
            <person name="Hemphill L."/>
            <person name="Shang Y."/>
            <person name="Youmans B."/>
            <person name="Ayvaz T."/>
            <person name="Ross M."/>
            <person name="Santibanez J."/>
            <person name="Aqrawi P."/>
            <person name="Gross S."/>
            <person name="Joshi V."/>
            <person name="Fowler G."/>
            <person name="Nazareth L."/>
            <person name="Reid J."/>
            <person name="Worley K."/>
            <person name="Petrosino J."/>
            <person name="Highlander S."/>
            <person name="Gibbs R."/>
        </authorList>
    </citation>
    <scope>NUCLEOTIDE SEQUENCE [LARGE SCALE GENOMIC DNA]</scope>
    <source>
        <strain evidence="2 3">ATCC 43325</strain>
    </source>
</reference>
<keyword evidence="1" id="KW-0732">Signal</keyword>
<dbReference type="Pfam" id="PF09695">
    <property type="entry name" value="YtfJ_HI0045"/>
    <property type="match status" value="1"/>
</dbReference>
<feature type="chain" id="PRO_5002999814" description="TIGR01626 family protein" evidence="1">
    <location>
        <begin position="28"/>
        <end position="191"/>
    </location>
</feature>
<proteinExistence type="predicted"/>
<evidence type="ECO:0000313" key="2">
    <source>
        <dbReference type="EMBL" id="EEX49742.1"/>
    </source>
</evidence>